<dbReference type="InterPro" id="IPR011006">
    <property type="entry name" value="CheY-like_superfamily"/>
</dbReference>
<dbReference type="InterPro" id="IPR001789">
    <property type="entry name" value="Sig_transdc_resp-reg_receiver"/>
</dbReference>
<dbReference type="PANTHER" id="PTHR44591:SF25">
    <property type="entry name" value="CHEMOTAXIS TWO-COMPONENT RESPONSE REGULATOR"/>
    <property type="match status" value="1"/>
</dbReference>
<accession>A0ABW4XUF4</accession>
<feature type="modified residue" description="4-aspartylphosphate" evidence="2">
    <location>
        <position position="53"/>
    </location>
</feature>
<dbReference type="Proteomes" id="UP001597380">
    <property type="component" value="Unassembled WGS sequence"/>
</dbReference>
<proteinExistence type="predicted"/>
<sequence length="121" mass="13105">MEQTVLLVDDNPSIRQGVALQLQMLGVYVEQVGDGLSALTLAKNRQFAAVVIDQRMPIMDGVTLAKNLRKLSGYNEVPLLLLSTESKLEYDPALLDGAIAKPVNADLLLATIKQCQRSIAA</sequence>
<dbReference type="PANTHER" id="PTHR44591">
    <property type="entry name" value="STRESS RESPONSE REGULATOR PROTEIN 1"/>
    <property type="match status" value="1"/>
</dbReference>
<keyword evidence="1 2" id="KW-0597">Phosphoprotein</keyword>
<comment type="caution">
    <text evidence="4">The sequence shown here is derived from an EMBL/GenBank/DDBJ whole genome shotgun (WGS) entry which is preliminary data.</text>
</comment>
<evidence type="ECO:0000256" key="2">
    <source>
        <dbReference type="PROSITE-ProRule" id="PRU00169"/>
    </source>
</evidence>
<reference evidence="5" key="1">
    <citation type="journal article" date="2019" name="Int. J. Syst. Evol. Microbiol.">
        <title>The Global Catalogue of Microorganisms (GCM) 10K type strain sequencing project: providing services to taxonomists for standard genome sequencing and annotation.</title>
        <authorList>
            <consortium name="The Broad Institute Genomics Platform"/>
            <consortium name="The Broad Institute Genome Sequencing Center for Infectious Disease"/>
            <person name="Wu L."/>
            <person name="Ma J."/>
        </authorList>
    </citation>
    <scope>NUCLEOTIDE SEQUENCE [LARGE SCALE GENOMIC DNA]</scope>
    <source>
        <strain evidence="5">CGMCC 1.10992</strain>
    </source>
</reference>
<gene>
    <name evidence="4" type="ORF">ACFSJ3_19120</name>
</gene>
<evidence type="ECO:0000313" key="4">
    <source>
        <dbReference type="EMBL" id="MFD2098093.1"/>
    </source>
</evidence>
<evidence type="ECO:0000313" key="5">
    <source>
        <dbReference type="Proteomes" id="UP001597380"/>
    </source>
</evidence>
<protein>
    <submittedName>
        <fullName evidence="4">Response regulator</fullName>
    </submittedName>
</protein>
<feature type="domain" description="Response regulatory" evidence="3">
    <location>
        <begin position="4"/>
        <end position="116"/>
    </location>
</feature>
<name>A0ABW4XUF4_9GAMM</name>
<keyword evidence="5" id="KW-1185">Reference proteome</keyword>
<dbReference type="SMART" id="SM00448">
    <property type="entry name" value="REC"/>
    <property type="match status" value="1"/>
</dbReference>
<evidence type="ECO:0000256" key="1">
    <source>
        <dbReference type="ARBA" id="ARBA00022553"/>
    </source>
</evidence>
<dbReference type="PROSITE" id="PS50110">
    <property type="entry name" value="RESPONSE_REGULATORY"/>
    <property type="match status" value="1"/>
</dbReference>
<dbReference type="SUPFAM" id="SSF52172">
    <property type="entry name" value="CheY-like"/>
    <property type="match status" value="1"/>
</dbReference>
<dbReference type="InterPro" id="IPR050595">
    <property type="entry name" value="Bact_response_regulator"/>
</dbReference>
<dbReference type="RefSeq" id="WP_345342426.1">
    <property type="nucleotide sequence ID" value="NZ_BAABLI010000034.1"/>
</dbReference>
<dbReference type="Pfam" id="PF00072">
    <property type="entry name" value="Response_reg"/>
    <property type="match status" value="1"/>
</dbReference>
<organism evidence="4 5">
    <name type="scientific">Corallincola platygyrae</name>
    <dbReference type="NCBI Taxonomy" id="1193278"/>
    <lineage>
        <taxon>Bacteria</taxon>
        <taxon>Pseudomonadati</taxon>
        <taxon>Pseudomonadota</taxon>
        <taxon>Gammaproteobacteria</taxon>
        <taxon>Alteromonadales</taxon>
        <taxon>Psychromonadaceae</taxon>
        <taxon>Corallincola</taxon>
    </lineage>
</organism>
<evidence type="ECO:0000259" key="3">
    <source>
        <dbReference type="PROSITE" id="PS50110"/>
    </source>
</evidence>
<dbReference type="EMBL" id="JBHUHT010000031">
    <property type="protein sequence ID" value="MFD2098093.1"/>
    <property type="molecule type" value="Genomic_DNA"/>
</dbReference>
<dbReference type="Gene3D" id="3.40.50.2300">
    <property type="match status" value="1"/>
</dbReference>